<proteinExistence type="predicted"/>
<gene>
    <name evidence="1" type="ORF">HannXRQ_Chr03g0062581</name>
</gene>
<dbReference type="Proteomes" id="UP000215914">
    <property type="component" value="Chromosome 3"/>
</dbReference>
<evidence type="ECO:0000313" key="1">
    <source>
        <dbReference type="EMBL" id="OTG30266.1"/>
    </source>
</evidence>
<sequence length="101" mass="11738">MTVTSRNEDPIRLIFPRLLISVNSQLWLELRRCLHDPVSVIYKEKIRVVIPDITNTCRKESSNHVRRSPGGSSSRAKCLYESRIRCDTISFINVQETSLRH</sequence>
<protein>
    <submittedName>
        <fullName evidence="1">Uncharacterized protein</fullName>
    </submittedName>
</protein>
<keyword evidence="2" id="KW-1185">Reference proteome</keyword>
<reference evidence="2" key="1">
    <citation type="journal article" date="2017" name="Nature">
        <title>The sunflower genome provides insights into oil metabolism, flowering and Asterid evolution.</title>
        <authorList>
            <person name="Badouin H."/>
            <person name="Gouzy J."/>
            <person name="Grassa C.J."/>
            <person name="Murat F."/>
            <person name="Staton S.E."/>
            <person name="Cottret L."/>
            <person name="Lelandais-Briere C."/>
            <person name="Owens G.L."/>
            <person name="Carrere S."/>
            <person name="Mayjonade B."/>
            <person name="Legrand L."/>
            <person name="Gill N."/>
            <person name="Kane N.C."/>
            <person name="Bowers J.E."/>
            <person name="Hubner S."/>
            <person name="Bellec A."/>
            <person name="Berard A."/>
            <person name="Berges H."/>
            <person name="Blanchet N."/>
            <person name="Boniface M.C."/>
            <person name="Brunel D."/>
            <person name="Catrice O."/>
            <person name="Chaidir N."/>
            <person name="Claudel C."/>
            <person name="Donnadieu C."/>
            <person name="Faraut T."/>
            <person name="Fievet G."/>
            <person name="Helmstetter N."/>
            <person name="King M."/>
            <person name="Knapp S.J."/>
            <person name="Lai Z."/>
            <person name="Le Paslier M.C."/>
            <person name="Lippi Y."/>
            <person name="Lorenzon L."/>
            <person name="Mandel J.R."/>
            <person name="Marage G."/>
            <person name="Marchand G."/>
            <person name="Marquand E."/>
            <person name="Bret-Mestries E."/>
            <person name="Morien E."/>
            <person name="Nambeesan S."/>
            <person name="Nguyen T."/>
            <person name="Pegot-Espagnet P."/>
            <person name="Pouilly N."/>
            <person name="Raftis F."/>
            <person name="Sallet E."/>
            <person name="Schiex T."/>
            <person name="Thomas J."/>
            <person name="Vandecasteele C."/>
            <person name="Vares D."/>
            <person name="Vear F."/>
            <person name="Vautrin S."/>
            <person name="Crespi M."/>
            <person name="Mangin B."/>
            <person name="Burke J.M."/>
            <person name="Salse J."/>
            <person name="Munos S."/>
            <person name="Vincourt P."/>
            <person name="Rieseberg L.H."/>
            <person name="Langlade N.B."/>
        </authorList>
    </citation>
    <scope>NUCLEOTIDE SEQUENCE [LARGE SCALE GENOMIC DNA]</scope>
    <source>
        <strain evidence="2">cv. SF193</strain>
    </source>
</reference>
<accession>A0A251V591</accession>
<organism evidence="1 2">
    <name type="scientific">Helianthus annuus</name>
    <name type="common">Common sunflower</name>
    <dbReference type="NCBI Taxonomy" id="4232"/>
    <lineage>
        <taxon>Eukaryota</taxon>
        <taxon>Viridiplantae</taxon>
        <taxon>Streptophyta</taxon>
        <taxon>Embryophyta</taxon>
        <taxon>Tracheophyta</taxon>
        <taxon>Spermatophyta</taxon>
        <taxon>Magnoliopsida</taxon>
        <taxon>eudicotyledons</taxon>
        <taxon>Gunneridae</taxon>
        <taxon>Pentapetalae</taxon>
        <taxon>asterids</taxon>
        <taxon>campanulids</taxon>
        <taxon>Asterales</taxon>
        <taxon>Asteraceae</taxon>
        <taxon>Asteroideae</taxon>
        <taxon>Heliantheae alliance</taxon>
        <taxon>Heliantheae</taxon>
        <taxon>Helianthus</taxon>
    </lineage>
</organism>
<dbReference type="EMBL" id="CM007892">
    <property type="protein sequence ID" value="OTG30266.1"/>
    <property type="molecule type" value="Genomic_DNA"/>
</dbReference>
<dbReference type="AlphaFoldDB" id="A0A251V591"/>
<name>A0A251V591_HELAN</name>
<dbReference type="InParanoid" id="A0A251V591"/>
<evidence type="ECO:0000313" key="2">
    <source>
        <dbReference type="Proteomes" id="UP000215914"/>
    </source>
</evidence>